<comment type="caution">
    <text evidence="2">The sequence shown here is derived from an EMBL/GenBank/DDBJ whole genome shotgun (WGS) entry which is preliminary data.</text>
</comment>
<evidence type="ECO:0000256" key="1">
    <source>
        <dbReference type="SAM" id="MobiDB-lite"/>
    </source>
</evidence>
<dbReference type="RefSeq" id="WP_359356192.1">
    <property type="nucleotide sequence ID" value="NZ_JBEYXV010000021.1"/>
</dbReference>
<gene>
    <name evidence="2" type="ORF">ABZ921_33605</name>
</gene>
<feature type="compositionally biased region" description="Basic and acidic residues" evidence="1">
    <location>
        <begin position="32"/>
        <end position="46"/>
    </location>
</feature>
<evidence type="ECO:0000313" key="2">
    <source>
        <dbReference type="EMBL" id="MEU6825576.1"/>
    </source>
</evidence>
<name>A0ABV3BX34_9ACTN</name>
<reference evidence="2 3" key="1">
    <citation type="submission" date="2024-06" db="EMBL/GenBank/DDBJ databases">
        <title>The Natural Products Discovery Center: Release of the First 8490 Sequenced Strains for Exploring Actinobacteria Biosynthetic Diversity.</title>
        <authorList>
            <person name="Kalkreuter E."/>
            <person name="Kautsar S.A."/>
            <person name="Yang D."/>
            <person name="Bader C.D."/>
            <person name="Teijaro C.N."/>
            <person name="Fluegel L."/>
            <person name="Davis C.M."/>
            <person name="Simpson J.R."/>
            <person name="Lauterbach L."/>
            <person name="Steele A.D."/>
            <person name="Gui C."/>
            <person name="Meng S."/>
            <person name="Li G."/>
            <person name="Viehrig K."/>
            <person name="Ye F."/>
            <person name="Su P."/>
            <person name="Kiefer A.F."/>
            <person name="Nichols A."/>
            <person name="Cepeda A.J."/>
            <person name="Yan W."/>
            <person name="Fan B."/>
            <person name="Jiang Y."/>
            <person name="Adhikari A."/>
            <person name="Zheng C.-J."/>
            <person name="Schuster L."/>
            <person name="Cowan T.M."/>
            <person name="Smanski M.J."/>
            <person name="Chevrette M.G."/>
            <person name="De Carvalho L.P.S."/>
            <person name="Shen B."/>
        </authorList>
    </citation>
    <scope>NUCLEOTIDE SEQUENCE [LARGE SCALE GENOMIC DNA]</scope>
    <source>
        <strain evidence="2 3">NPDC046838</strain>
    </source>
</reference>
<keyword evidence="3" id="KW-1185">Reference proteome</keyword>
<feature type="region of interest" description="Disordered" evidence="1">
    <location>
        <begin position="28"/>
        <end position="56"/>
    </location>
</feature>
<proteinExistence type="predicted"/>
<dbReference type="EMBL" id="JBEYXV010000021">
    <property type="protein sequence ID" value="MEU6825576.1"/>
    <property type="molecule type" value="Genomic_DNA"/>
</dbReference>
<dbReference type="Proteomes" id="UP001551176">
    <property type="component" value="Unassembled WGS sequence"/>
</dbReference>
<sequence>MTQTAEILDNLAKPWHVQVRSSAALAGAVEEAAAKDDRQREEDGREKPRRKPGLAGVPASWAGETITLTPWELLHTLGRALAVSRQGTGRGLAEHWGSLKYCQALEGGVTQFMALSREGTDPKRHYRTLQSHELGKGFALAVAERIVRRQFPGHSVSAVDAEVVLQAGWVLTGKHVRRRDWVQLRPDFLLEAWRPGEPSKIVPLVCRGTHQKTAYAHKQLASASAQAEAFHVGPWNTTSALVTSTELLGQGGVVVHVLQAPGTGALQVDPGDPAADADVGLRQENLFPQVLLAPAEGDQDAVYGGGFQVMPDDFAWFRRNVVRTSAAGLAAFTGSGALAARYLTERQGRENFEGFTHAGTGIVQDAEAEIRGARFLGTDHVFRLRGTRVEVFSGMAEDLFACLSKGEVEQYRRAAHAGTALATARRARDRWGGPVSLRDDGSAMAIRALPATGASGRTVRRS</sequence>
<protein>
    <submittedName>
        <fullName evidence="2">Uncharacterized protein</fullName>
    </submittedName>
</protein>
<evidence type="ECO:0000313" key="3">
    <source>
        <dbReference type="Proteomes" id="UP001551176"/>
    </source>
</evidence>
<organism evidence="2 3">
    <name type="scientific">Streptomyces atriruber</name>
    <dbReference type="NCBI Taxonomy" id="545121"/>
    <lineage>
        <taxon>Bacteria</taxon>
        <taxon>Bacillati</taxon>
        <taxon>Actinomycetota</taxon>
        <taxon>Actinomycetes</taxon>
        <taxon>Kitasatosporales</taxon>
        <taxon>Streptomycetaceae</taxon>
        <taxon>Streptomyces</taxon>
    </lineage>
</organism>
<accession>A0ABV3BX34</accession>